<accession>A0A137ZZ35</accession>
<feature type="domain" description="DUF1266" evidence="1">
    <location>
        <begin position="74"/>
        <end position="269"/>
    </location>
</feature>
<dbReference type="AlphaFoldDB" id="A0A137ZZ35"/>
<name>A0A137ZZ35_9ACTN</name>
<gene>
    <name evidence="3" type="ORF">AXK60_16710</name>
    <name evidence="2" type="ORF">AXK61_20720</name>
</gene>
<comment type="caution">
    <text evidence="3">The sequence shown here is derived from an EMBL/GenBank/DDBJ whole genome shotgun (WGS) entry which is preliminary data.</text>
</comment>
<organism evidence="3 4">
    <name type="scientific">Tsukamurella pseudospumae</name>
    <dbReference type="NCBI Taxonomy" id="239498"/>
    <lineage>
        <taxon>Bacteria</taxon>
        <taxon>Bacillati</taxon>
        <taxon>Actinomycetota</taxon>
        <taxon>Actinomycetes</taxon>
        <taxon>Mycobacteriales</taxon>
        <taxon>Tsukamurellaceae</taxon>
        <taxon>Tsukamurella</taxon>
    </lineage>
</organism>
<dbReference type="Proteomes" id="UP000070409">
    <property type="component" value="Unassembled WGS sequence"/>
</dbReference>
<sequence length="273" mass="30267">MDMTARPEVTLWPNGDRKSDFHWTGASITDNQLRALSLGAYVGRTCSHAVDTVWRECTRHGGEGTTAQQAAADLRKSWSVEDAVELRRTVGRLLDGMHSPLYEVVFPLAEPLGIAKRDGKAMDSPLTLEEHRRFIAVRARLVGEDPGRAIEAHEAIYRLIAMKLLGRLGAVSLPPHVRAWDLARVPVVARMGFTAGLIDEGEAWQLMGAALRSAQAEYPDWETFADGLLTGRAFWLAMSDVTEVEAEDTRVAAELHYLLEADTSPWRRVSLQP</sequence>
<reference evidence="4" key="3">
    <citation type="submission" date="2016-02" db="EMBL/GenBank/DDBJ databases">
        <authorList>
            <person name="Wen L."/>
            <person name="He K."/>
            <person name="Yang H."/>
        </authorList>
    </citation>
    <scope>NUCLEOTIDE SEQUENCE [LARGE SCALE GENOMIC DNA]</scope>
    <source>
        <strain evidence="4">JCM 15929</strain>
    </source>
</reference>
<dbReference type="EMBL" id="LSRF01000058">
    <property type="protein sequence ID" value="KXP03463.1"/>
    <property type="molecule type" value="Genomic_DNA"/>
</dbReference>
<evidence type="ECO:0000313" key="5">
    <source>
        <dbReference type="Proteomes" id="UP000070409"/>
    </source>
</evidence>
<dbReference type="Proteomes" id="UP000070258">
    <property type="component" value="Unassembled WGS sequence"/>
</dbReference>
<reference evidence="2 5" key="1">
    <citation type="submission" date="2016-02" db="EMBL/GenBank/DDBJ databases">
        <authorList>
            <person name="Teng J.L."/>
            <person name="Tang Y."/>
            <person name="Huang Y."/>
            <person name="Guo F."/>
            <person name="Wei W."/>
            <person name="Chen J.H."/>
            <person name="Wong S.Y."/>
            <person name="Lau S.K."/>
            <person name="Woo P.C."/>
        </authorList>
    </citation>
    <scope>NUCLEOTIDE SEQUENCE [LARGE SCALE GENOMIC DNA]</scope>
    <source>
        <strain evidence="2 5">JCM 13375</strain>
    </source>
</reference>
<dbReference type="OrthoDB" id="4560342at2"/>
<evidence type="ECO:0000313" key="3">
    <source>
        <dbReference type="EMBL" id="KXP03463.1"/>
    </source>
</evidence>
<evidence type="ECO:0000259" key="1">
    <source>
        <dbReference type="Pfam" id="PF06889"/>
    </source>
</evidence>
<dbReference type="STRING" id="239498.AXK60_16710"/>
<dbReference type="InterPro" id="IPR009677">
    <property type="entry name" value="DUF1266"/>
</dbReference>
<dbReference type="EMBL" id="LSRE01000014">
    <property type="protein sequence ID" value="KXO97990.1"/>
    <property type="molecule type" value="Genomic_DNA"/>
</dbReference>
<dbReference type="Pfam" id="PF06889">
    <property type="entry name" value="DUF1266"/>
    <property type="match status" value="1"/>
</dbReference>
<keyword evidence="5" id="KW-1185">Reference proteome</keyword>
<protein>
    <recommendedName>
        <fullName evidence="1">DUF1266 domain-containing protein</fullName>
    </recommendedName>
</protein>
<reference evidence="3" key="2">
    <citation type="submission" date="2016-02" db="EMBL/GenBank/DDBJ databases">
        <authorList>
            <person name="Teng J.L."/>
            <person name="Yang Y."/>
            <person name="Huang Y."/>
            <person name="Guo F."/>
            <person name="Wei W."/>
            <person name="Chen J.H."/>
            <person name="Wong S.Y."/>
            <person name="Lau S.K."/>
            <person name="Woo P.C."/>
        </authorList>
    </citation>
    <scope>NUCLEOTIDE SEQUENCE</scope>
    <source>
        <strain evidence="3">JCM 15929</strain>
    </source>
</reference>
<evidence type="ECO:0000313" key="2">
    <source>
        <dbReference type="EMBL" id="KXO97990.1"/>
    </source>
</evidence>
<evidence type="ECO:0000313" key="4">
    <source>
        <dbReference type="Proteomes" id="UP000070258"/>
    </source>
</evidence>
<proteinExistence type="predicted"/>